<organism evidence="2 3">
    <name type="scientific">Urochloa decumbens</name>
    <dbReference type="NCBI Taxonomy" id="240449"/>
    <lineage>
        <taxon>Eukaryota</taxon>
        <taxon>Viridiplantae</taxon>
        <taxon>Streptophyta</taxon>
        <taxon>Embryophyta</taxon>
        <taxon>Tracheophyta</taxon>
        <taxon>Spermatophyta</taxon>
        <taxon>Magnoliopsida</taxon>
        <taxon>Liliopsida</taxon>
        <taxon>Poales</taxon>
        <taxon>Poaceae</taxon>
        <taxon>PACMAD clade</taxon>
        <taxon>Panicoideae</taxon>
        <taxon>Panicodae</taxon>
        <taxon>Paniceae</taxon>
        <taxon>Melinidinae</taxon>
        <taxon>Urochloa</taxon>
    </lineage>
</organism>
<evidence type="ECO:0000256" key="1">
    <source>
        <dbReference type="SAM" id="SignalP"/>
    </source>
</evidence>
<dbReference type="InterPro" id="IPR036574">
    <property type="entry name" value="Scorpion_toxin-like_sf"/>
</dbReference>
<reference evidence="2" key="1">
    <citation type="submission" date="2024-10" db="EMBL/GenBank/DDBJ databases">
        <authorList>
            <person name="Ryan C."/>
        </authorList>
    </citation>
    <scope>NUCLEOTIDE SEQUENCE [LARGE SCALE GENOMIC DNA]</scope>
</reference>
<evidence type="ECO:0000313" key="2">
    <source>
        <dbReference type="EMBL" id="CAL4990634.1"/>
    </source>
</evidence>
<dbReference type="Gene3D" id="3.30.30.10">
    <property type="entry name" value="Knottin, scorpion toxin-like"/>
    <property type="match status" value="1"/>
</dbReference>
<dbReference type="Proteomes" id="UP001497457">
    <property type="component" value="Chromosome 24b"/>
</dbReference>
<feature type="chain" id="PRO_5044811710" description="Knottin scorpion toxin-like domain-containing protein" evidence="1">
    <location>
        <begin position="27"/>
        <end position="96"/>
    </location>
</feature>
<sequence>MEPSPRKNLSAAAAAVLLLAILTAESSKSFVDGCNEHLTGSYGGACWPFFNDDDCSIACIDESSDNISGICELFQCWCDTECHSKIVAPARTPILR</sequence>
<dbReference type="EMBL" id="OZ075134">
    <property type="protein sequence ID" value="CAL4990634.1"/>
    <property type="molecule type" value="Genomic_DNA"/>
</dbReference>
<evidence type="ECO:0008006" key="4">
    <source>
        <dbReference type="Google" id="ProtNLM"/>
    </source>
</evidence>
<name>A0ABC9B3M1_9POAL</name>
<protein>
    <recommendedName>
        <fullName evidence="4">Knottin scorpion toxin-like domain-containing protein</fullName>
    </recommendedName>
</protein>
<proteinExistence type="predicted"/>
<evidence type="ECO:0000313" key="3">
    <source>
        <dbReference type="Proteomes" id="UP001497457"/>
    </source>
</evidence>
<accession>A0ABC9B3M1</accession>
<keyword evidence="3" id="KW-1185">Reference proteome</keyword>
<gene>
    <name evidence="2" type="ORF">URODEC1_LOCUS60338</name>
</gene>
<keyword evidence="1" id="KW-0732">Signal</keyword>
<feature type="signal peptide" evidence="1">
    <location>
        <begin position="1"/>
        <end position="26"/>
    </location>
</feature>
<dbReference type="AlphaFoldDB" id="A0ABC9B3M1"/>